<proteinExistence type="predicted"/>
<feature type="domain" description="IgGFc-binding protein N-terminal" evidence="2">
    <location>
        <begin position="151"/>
        <end position="463"/>
    </location>
</feature>
<dbReference type="RefSeq" id="WP_152809156.1">
    <property type="nucleotide sequence ID" value="NZ_WHNW01000002.1"/>
</dbReference>
<evidence type="ECO:0000259" key="2">
    <source>
        <dbReference type="Pfam" id="PF17517"/>
    </source>
</evidence>
<comment type="caution">
    <text evidence="3">The sequence shown here is derived from an EMBL/GenBank/DDBJ whole genome shotgun (WGS) entry which is preliminary data.</text>
</comment>
<reference evidence="3 4" key="1">
    <citation type="submission" date="2019-10" db="EMBL/GenBank/DDBJ databases">
        <title>Cardiobacteriales fam. a chemoheterotrophic member of the order Cardiobacteriales, and proposal of Cardiobacteriales fam. nov.</title>
        <authorList>
            <person name="Wang C."/>
        </authorList>
    </citation>
    <scope>NUCLEOTIDE SEQUENCE [LARGE SCALE GENOMIC DNA]</scope>
    <source>
        <strain evidence="3 4">ML27</strain>
    </source>
</reference>
<accession>A0A6N7ES52</accession>
<dbReference type="Pfam" id="PF17517">
    <property type="entry name" value="IgGFc_binding"/>
    <property type="match status" value="1"/>
</dbReference>
<evidence type="ECO:0000313" key="4">
    <source>
        <dbReference type="Proteomes" id="UP000471298"/>
    </source>
</evidence>
<dbReference type="InterPro" id="IPR035234">
    <property type="entry name" value="IgGFc-bd_N"/>
</dbReference>
<dbReference type="PANTHER" id="PTHR46534:SF1">
    <property type="entry name" value="IGGFC-BINDING PROTEIN N-TERMINAL DOMAIN-CONTAINING PROTEIN"/>
    <property type="match status" value="1"/>
</dbReference>
<dbReference type="PANTHER" id="PTHR46534">
    <property type="entry name" value="IGGFC_BINDING DOMAIN-CONTAINING PROTEIN"/>
    <property type="match status" value="1"/>
</dbReference>
<evidence type="ECO:0000313" key="3">
    <source>
        <dbReference type="EMBL" id="MPV85684.1"/>
    </source>
</evidence>
<keyword evidence="1" id="KW-0472">Membrane</keyword>
<dbReference type="Proteomes" id="UP000471298">
    <property type="component" value="Unassembled WGS sequence"/>
</dbReference>
<protein>
    <recommendedName>
        <fullName evidence="2">IgGFc-binding protein N-terminal domain-containing protein</fullName>
    </recommendedName>
</protein>
<name>A0A6N7ES52_9GAMM</name>
<dbReference type="EMBL" id="WHNW01000002">
    <property type="protein sequence ID" value="MPV85684.1"/>
    <property type="molecule type" value="Genomic_DNA"/>
</dbReference>
<keyword evidence="1" id="KW-1133">Transmembrane helix</keyword>
<keyword evidence="1" id="KW-0812">Transmembrane</keyword>
<feature type="transmembrane region" description="Helical" evidence="1">
    <location>
        <begin position="491"/>
        <end position="510"/>
    </location>
</feature>
<sequence length="517" mass="54710">MLTQHPVLSTVLSRRSLRHPLLAFLLLLCGLATSISRADFIAAVIPGSFVDYSAAYLVISGEAGTAGTITNNAGFNLPFTIGATQLIEIPIPQTAFVGNPDVLGSVVQEALFINADKPIGGYILRTDDLSSRPAPPPLATDRHFSSEVMPLLNTNQLGTRYRVLQSTRASGPAFRADFVDRSIAIVATQDNTSVTYTPNEDLITPATLAGTPVTTTLNAGESIVYSSENTPAAIIDSSGGLVESSKPIAVFTYISRGFAPQINAVPLPILGRSLLGMQLPPSSSFGTEFVFAKTPYSNDNTDPSTGDDIIHVVADLDNTEIRVNGTLITTINAGESFSINGADGVESAVIETSNPVLAAQYVRSQGSDNFPGPAVTYLPPVTQTASRYLFNKQINATAIYTEEYLNIAIPTAALASLAIDGTTVDTSSFMPIGTTGYSAGNILIPSDVGEITASQRFTATIVGYGNNSPYYGNYLSLPVGLSSPTSKIPALTPWFLSLIVLLLGSMAVLYRRKTQFY</sequence>
<dbReference type="InParanoid" id="A0A6N7ES52"/>
<evidence type="ECO:0000256" key="1">
    <source>
        <dbReference type="SAM" id="Phobius"/>
    </source>
</evidence>
<gene>
    <name evidence="3" type="ORF">GCU85_02890</name>
</gene>
<organism evidence="3 4">
    <name type="scientific">Ostreibacterium oceani</name>
    <dbReference type="NCBI Taxonomy" id="2654998"/>
    <lineage>
        <taxon>Bacteria</taxon>
        <taxon>Pseudomonadati</taxon>
        <taxon>Pseudomonadota</taxon>
        <taxon>Gammaproteobacteria</taxon>
        <taxon>Cardiobacteriales</taxon>
        <taxon>Ostreibacteriaceae</taxon>
        <taxon>Ostreibacterium</taxon>
    </lineage>
</organism>
<keyword evidence="4" id="KW-1185">Reference proteome</keyword>
<dbReference type="AlphaFoldDB" id="A0A6N7ES52"/>